<feature type="non-terminal residue" evidence="3">
    <location>
        <position position="1"/>
    </location>
</feature>
<evidence type="ECO:0000256" key="1">
    <source>
        <dbReference type="SAM" id="MobiDB-lite"/>
    </source>
</evidence>
<feature type="domain" description="Hydin adenylate kinase-like" evidence="2">
    <location>
        <begin position="71"/>
        <end position="106"/>
    </location>
</feature>
<proteinExistence type="predicted"/>
<comment type="caution">
    <text evidence="3">The sequence shown here is derived from an EMBL/GenBank/DDBJ whole genome shotgun (WGS) entry which is preliminary data.</text>
</comment>
<name>A0A820K990_9BILA</name>
<dbReference type="EMBL" id="CAJOAY010020117">
    <property type="protein sequence ID" value="CAF4336280.1"/>
    <property type="molecule type" value="Genomic_DNA"/>
</dbReference>
<sequence>THVKKPTDKKKKGGEVADSNAQLATQEPQPLAAPPQIKFKIHKHLTSAANAELSHIQRNAEDSPYIADDDQEELMSYILTEDVFVEILATRLQKPDCLHGVVFDSLDTSLLATVSQAAIAV</sequence>
<dbReference type="Proteomes" id="UP000663881">
    <property type="component" value="Unassembled WGS sequence"/>
</dbReference>
<evidence type="ECO:0000313" key="3">
    <source>
        <dbReference type="EMBL" id="CAF4336280.1"/>
    </source>
</evidence>
<evidence type="ECO:0000259" key="2">
    <source>
        <dbReference type="Pfam" id="PF17213"/>
    </source>
</evidence>
<evidence type="ECO:0000313" key="4">
    <source>
        <dbReference type="Proteomes" id="UP000663881"/>
    </source>
</evidence>
<accession>A0A820K990</accession>
<reference evidence="3" key="1">
    <citation type="submission" date="2021-02" db="EMBL/GenBank/DDBJ databases">
        <authorList>
            <person name="Nowell W R."/>
        </authorList>
    </citation>
    <scope>NUCLEOTIDE SEQUENCE</scope>
</reference>
<gene>
    <name evidence="3" type="ORF">OKA104_LOCUS48038</name>
</gene>
<dbReference type="InterPro" id="IPR033768">
    <property type="entry name" value="Hydin_ADK"/>
</dbReference>
<dbReference type="AlphaFoldDB" id="A0A820K990"/>
<organism evidence="3 4">
    <name type="scientific">Adineta steineri</name>
    <dbReference type="NCBI Taxonomy" id="433720"/>
    <lineage>
        <taxon>Eukaryota</taxon>
        <taxon>Metazoa</taxon>
        <taxon>Spiralia</taxon>
        <taxon>Gnathifera</taxon>
        <taxon>Rotifera</taxon>
        <taxon>Eurotatoria</taxon>
        <taxon>Bdelloidea</taxon>
        <taxon>Adinetida</taxon>
        <taxon>Adinetidae</taxon>
        <taxon>Adineta</taxon>
    </lineage>
</organism>
<protein>
    <recommendedName>
        <fullName evidence="2">Hydin adenylate kinase-like domain-containing protein</fullName>
    </recommendedName>
</protein>
<feature type="compositionally biased region" description="Basic residues" evidence="1">
    <location>
        <begin position="1"/>
        <end position="12"/>
    </location>
</feature>
<feature type="compositionally biased region" description="Polar residues" evidence="1">
    <location>
        <begin position="19"/>
        <end position="28"/>
    </location>
</feature>
<feature type="non-terminal residue" evidence="3">
    <location>
        <position position="121"/>
    </location>
</feature>
<dbReference type="Pfam" id="PF17213">
    <property type="entry name" value="Hydin_ADK"/>
    <property type="match status" value="1"/>
</dbReference>
<feature type="region of interest" description="Disordered" evidence="1">
    <location>
        <begin position="1"/>
        <end position="31"/>
    </location>
</feature>